<sequence length="443" mass="50794">MRSERVLIKPNHDDYSSCKKIARLSKQVFNQALYYKRQAFFRSEFLSFSNLDQLMKIHHKSLYDSLPNAGSQAVIKKLSGDFDNFWKALNDWKAHPEKYTEKPQIPKYKKQGQLKTFLLPAKPISVKESHILLPKKMNISPVISRFAEDKKANSSCDIFKEIRIVPHGSCFWIEIVYDETQSKNHFKQNVKLNPDNKLAIDIGINVLMAVTSNQANFKPVLINGKPIKSINQYFNKQKAKLMSQSKKRKINRLSIKRYNQIRDYFHKCSNYILQLCLKHDVGEVIIGKNKNWKQAVNIGKVNNQKFVSIPHFQLIGQLKYKLEAYGILVREREESYTSKADSLACDKLPAYKKGASHIFSGKRVKRGLYRSSTGKTIHADVNGSLNILRKASNDDFIEGLIRSGCVFQPSYWTPNGSVVKKSKPLDCFSDGADFKLHLNGIAI</sequence>
<evidence type="ECO:0000313" key="7">
    <source>
        <dbReference type="EMBL" id="AXX63931.1"/>
    </source>
</evidence>
<evidence type="ECO:0000259" key="5">
    <source>
        <dbReference type="Pfam" id="PF01385"/>
    </source>
</evidence>
<keyword evidence="2" id="KW-0815">Transposition</keyword>
<dbReference type="NCBIfam" id="NF040570">
    <property type="entry name" value="guided_TnpB"/>
    <property type="match status" value="1"/>
</dbReference>
<dbReference type="Pfam" id="PF01385">
    <property type="entry name" value="OrfB_IS605"/>
    <property type="match status" value="1"/>
</dbReference>
<evidence type="ECO:0000313" key="8">
    <source>
        <dbReference type="Proteomes" id="UP000263418"/>
    </source>
</evidence>
<evidence type="ECO:0000256" key="1">
    <source>
        <dbReference type="ARBA" id="ARBA00008761"/>
    </source>
</evidence>
<dbReference type="GO" id="GO:0003677">
    <property type="term" value="F:DNA binding"/>
    <property type="evidence" value="ECO:0007669"/>
    <property type="project" value="UniProtKB-KW"/>
</dbReference>
<proteinExistence type="inferred from homology"/>
<evidence type="ECO:0000256" key="4">
    <source>
        <dbReference type="ARBA" id="ARBA00023172"/>
    </source>
</evidence>
<evidence type="ECO:0000256" key="3">
    <source>
        <dbReference type="ARBA" id="ARBA00023125"/>
    </source>
</evidence>
<feature type="domain" description="Probable transposase IS891/IS1136/IS1341" evidence="5">
    <location>
        <begin position="189"/>
        <end position="292"/>
    </location>
</feature>
<keyword evidence="4" id="KW-0233">DNA recombination</keyword>
<dbReference type="Proteomes" id="UP000263418">
    <property type="component" value="Chromosome 3"/>
</dbReference>
<feature type="domain" description="Cas12f1-like TNB" evidence="6">
    <location>
        <begin position="311"/>
        <end position="387"/>
    </location>
</feature>
<dbReference type="RefSeq" id="WP_118895489.1">
    <property type="nucleotide sequence ID" value="NZ_CP019292.1"/>
</dbReference>
<dbReference type="InterPro" id="IPR001959">
    <property type="entry name" value="Transposase"/>
</dbReference>
<dbReference type="NCBIfam" id="TIGR01766">
    <property type="entry name" value="IS200/IS605 family accessory protein TnpB-like domain"/>
    <property type="match status" value="1"/>
</dbReference>
<gene>
    <name evidence="7" type="ORF">FORC53_5592</name>
</gene>
<dbReference type="Pfam" id="PF07282">
    <property type="entry name" value="Cas12f1-like_TNB"/>
    <property type="match status" value="1"/>
</dbReference>
<protein>
    <submittedName>
        <fullName evidence="7">Mobile element protein</fullName>
    </submittedName>
</protein>
<evidence type="ECO:0000256" key="2">
    <source>
        <dbReference type="ARBA" id="ARBA00022578"/>
    </source>
</evidence>
<keyword evidence="3" id="KW-0238">DNA-binding</keyword>
<dbReference type="EMBL" id="CP019292">
    <property type="protein sequence ID" value="AXX63931.1"/>
    <property type="molecule type" value="Genomic_DNA"/>
</dbReference>
<comment type="similarity">
    <text evidence="1">In the C-terminal section; belongs to the transposase 35 family.</text>
</comment>
<accession>A0AAN1PW20</accession>
<name>A0AAN1PW20_VIBVL</name>
<dbReference type="GO" id="GO:0006310">
    <property type="term" value="P:DNA recombination"/>
    <property type="evidence" value="ECO:0007669"/>
    <property type="project" value="UniProtKB-KW"/>
</dbReference>
<reference evidence="7 8" key="1">
    <citation type="submission" date="2017-03" db="EMBL/GenBank/DDBJ databases">
        <title>Complete Genome Sequence of Vibrio vulnificus FORC_053.</title>
        <authorList>
            <consortium name="Food-borne Pathogen Omics Research Center"/>
            <person name="Chung H.Y."/>
            <person name="Na E.J."/>
            <person name="Song J.S."/>
            <person name="Kim H."/>
            <person name="Lee J.-H."/>
            <person name="Ryu S."/>
            <person name="Choi S.H."/>
        </authorList>
    </citation>
    <scope>NUCLEOTIDE SEQUENCE [LARGE SCALE GENOMIC DNA]</scope>
    <source>
        <strain evidence="7 8">FORC_053</strain>
    </source>
</reference>
<evidence type="ECO:0000259" key="6">
    <source>
        <dbReference type="Pfam" id="PF07282"/>
    </source>
</evidence>
<organism evidence="7 8">
    <name type="scientific">Vibrio vulnificus</name>
    <dbReference type="NCBI Taxonomy" id="672"/>
    <lineage>
        <taxon>Bacteria</taxon>
        <taxon>Pseudomonadati</taxon>
        <taxon>Pseudomonadota</taxon>
        <taxon>Gammaproteobacteria</taxon>
        <taxon>Vibrionales</taxon>
        <taxon>Vibrionaceae</taxon>
        <taxon>Vibrio</taxon>
    </lineage>
</organism>
<dbReference type="GO" id="GO:0032196">
    <property type="term" value="P:transposition"/>
    <property type="evidence" value="ECO:0007669"/>
    <property type="project" value="UniProtKB-KW"/>
</dbReference>
<dbReference type="InterPro" id="IPR010095">
    <property type="entry name" value="Cas12f1-like_TNB"/>
</dbReference>
<dbReference type="AlphaFoldDB" id="A0AAN1PW20"/>